<feature type="site" description="Interaction with substrate tRNA" evidence="10">
    <location>
        <position position="128"/>
    </location>
</feature>
<dbReference type="Pfam" id="PF01715">
    <property type="entry name" value="IPPT"/>
    <property type="match status" value="1"/>
</dbReference>
<feature type="site" description="Interaction with substrate tRNA" evidence="10">
    <location>
        <position position="106"/>
    </location>
</feature>
<keyword evidence="15" id="KW-1185">Reference proteome</keyword>
<dbReference type="GO" id="GO:0052381">
    <property type="term" value="F:tRNA dimethylallyltransferase activity"/>
    <property type="evidence" value="ECO:0007669"/>
    <property type="project" value="UniProtKB-UniRule"/>
</dbReference>
<feature type="region of interest" description="Interaction with substrate tRNA" evidence="10">
    <location>
        <begin position="40"/>
        <end position="43"/>
    </location>
</feature>
<dbReference type="NCBIfam" id="TIGR00174">
    <property type="entry name" value="miaA"/>
    <property type="match status" value="1"/>
</dbReference>
<comment type="similarity">
    <text evidence="3 10 13">Belongs to the IPP transferase family.</text>
</comment>
<evidence type="ECO:0000256" key="9">
    <source>
        <dbReference type="ARBA" id="ARBA00049563"/>
    </source>
</evidence>
<evidence type="ECO:0000256" key="10">
    <source>
        <dbReference type="HAMAP-Rule" id="MF_00185"/>
    </source>
</evidence>
<feature type="region of interest" description="Interaction with substrate tRNA" evidence="10">
    <location>
        <begin position="164"/>
        <end position="168"/>
    </location>
</feature>
<keyword evidence="4 10" id="KW-0808">Transferase</keyword>
<evidence type="ECO:0000313" key="14">
    <source>
        <dbReference type="EMBL" id="SKA80383.1"/>
    </source>
</evidence>
<evidence type="ECO:0000256" key="7">
    <source>
        <dbReference type="ARBA" id="ARBA00022840"/>
    </source>
</evidence>
<accession>A0A1T4WSN2</accession>
<feature type="binding site" evidence="10">
    <location>
        <begin position="19"/>
        <end position="24"/>
    </location>
    <ligand>
        <name>substrate</name>
    </ligand>
</feature>
<keyword evidence="5 10" id="KW-0819">tRNA processing</keyword>
<dbReference type="GO" id="GO:0006400">
    <property type="term" value="P:tRNA modification"/>
    <property type="evidence" value="ECO:0007669"/>
    <property type="project" value="TreeGrafter"/>
</dbReference>
<evidence type="ECO:0000256" key="8">
    <source>
        <dbReference type="ARBA" id="ARBA00022842"/>
    </source>
</evidence>
<sequence length="309" mass="34574">MEEHSTPPPMKVVCILGPTGTGKTRAALSLGHAVEVINFDSRQVYRDFPIITAQPDEDERAMAPHHLYGFLPTRAPMNAAHMAELAVRTIRAVTERGNLPVLVGGTGLYLRVLLEGIAPIPEIPRAVRQRVLERLEREGPQVLHAELQDIDPLYASKIHPNDSQRNARAQEVWLATGETLSSWHAKARPVEPLDAFCLGVTVDLDTLTPKLAARIDEMMQQGALEEARTAYEHCSDPSAPGWSGIGCAELLSWILEQSTLDQARDLWIRNTRAYAKRQITWCRREERLQRFQAGDEPGMARAVTEWLEQ</sequence>
<dbReference type="EMBL" id="FUYC01000004">
    <property type="protein sequence ID" value="SKA80383.1"/>
    <property type="molecule type" value="Genomic_DNA"/>
</dbReference>
<evidence type="ECO:0000256" key="5">
    <source>
        <dbReference type="ARBA" id="ARBA00022694"/>
    </source>
</evidence>
<evidence type="ECO:0000256" key="1">
    <source>
        <dbReference type="ARBA" id="ARBA00001946"/>
    </source>
</evidence>
<organism evidence="14 15">
    <name type="scientific">Paucidesulfovibrio gracilis DSM 16080</name>
    <dbReference type="NCBI Taxonomy" id="1121449"/>
    <lineage>
        <taxon>Bacteria</taxon>
        <taxon>Pseudomonadati</taxon>
        <taxon>Thermodesulfobacteriota</taxon>
        <taxon>Desulfovibrionia</taxon>
        <taxon>Desulfovibrionales</taxon>
        <taxon>Desulfovibrionaceae</taxon>
        <taxon>Paucidesulfovibrio</taxon>
    </lineage>
</organism>
<dbReference type="PANTHER" id="PTHR11088">
    <property type="entry name" value="TRNA DIMETHYLALLYLTRANSFERASE"/>
    <property type="match status" value="1"/>
</dbReference>
<evidence type="ECO:0000256" key="4">
    <source>
        <dbReference type="ARBA" id="ARBA00022679"/>
    </source>
</evidence>
<dbReference type="RefSeq" id="WP_078716916.1">
    <property type="nucleotide sequence ID" value="NZ_FUYC01000004.1"/>
</dbReference>
<dbReference type="PANTHER" id="PTHR11088:SF60">
    <property type="entry name" value="TRNA DIMETHYLALLYLTRANSFERASE"/>
    <property type="match status" value="1"/>
</dbReference>
<protein>
    <recommendedName>
        <fullName evidence="10">tRNA dimethylallyltransferase</fullName>
        <ecNumber evidence="10">2.5.1.75</ecNumber>
    </recommendedName>
    <alternativeName>
        <fullName evidence="10">Dimethylallyl diphosphate:tRNA dimethylallyltransferase</fullName>
        <shortName evidence="10">DMAPP:tRNA dimethylallyltransferase</shortName>
        <shortName evidence="10">DMATase</shortName>
    </alternativeName>
    <alternativeName>
        <fullName evidence="10">Isopentenyl-diphosphate:tRNA isopentenyltransferase</fullName>
        <shortName evidence="10">IPP transferase</shortName>
        <shortName evidence="10">IPPT</shortName>
        <shortName evidence="10">IPTase</shortName>
    </alternativeName>
</protein>
<comment type="subunit">
    <text evidence="10">Monomer.</text>
</comment>
<dbReference type="InterPro" id="IPR039657">
    <property type="entry name" value="Dimethylallyltransferase"/>
</dbReference>
<dbReference type="Proteomes" id="UP000190027">
    <property type="component" value="Unassembled WGS sequence"/>
</dbReference>
<comment type="catalytic activity">
    <reaction evidence="9 10 11">
        <text>adenosine(37) in tRNA + dimethylallyl diphosphate = N(6)-dimethylallyladenosine(37) in tRNA + diphosphate</text>
        <dbReference type="Rhea" id="RHEA:26482"/>
        <dbReference type="Rhea" id="RHEA-COMP:10162"/>
        <dbReference type="Rhea" id="RHEA-COMP:10375"/>
        <dbReference type="ChEBI" id="CHEBI:33019"/>
        <dbReference type="ChEBI" id="CHEBI:57623"/>
        <dbReference type="ChEBI" id="CHEBI:74411"/>
        <dbReference type="ChEBI" id="CHEBI:74415"/>
        <dbReference type="EC" id="2.5.1.75"/>
    </reaction>
</comment>
<dbReference type="Gene3D" id="1.10.20.140">
    <property type="match status" value="1"/>
</dbReference>
<evidence type="ECO:0000313" key="15">
    <source>
        <dbReference type="Proteomes" id="UP000190027"/>
    </source>
</evidence>
<name>A0A1T4WSN2_9BACT</name>
<dbReference type="InterPro" id="IPR027417">
    <property type="entry name" value="P-loop_NTPase"/>
</dbReference>
<feature type="binding site" evidence="10">
    <location>
        <begin position="17"/>
        <end position="24"/>
    </location>
    <ligand>
        <name>ATP</name>
        <dbReference type="ChEBI" id="CHEBI:30616"/>
    </ligand>
</feature>
<evidence type="ECO:0000256" key="6">
    <source>
        <dbReference type="ARBA" id="ARBA00022741"/>
    </source>
</evidence>
<dbReference type="STRING" id="1121449.SAMN02745704_01344"/>
<keyword evidence="8 10" id="KW-0460">Magnesium</keyword>
<evidence type="ECO:0000256" key="13">
    <source>
        <dbReference type="RuleBase" id="RU003785"/>
    </source>
</evidence>
<dbReference type="HAMAP" id="MF_00185">
    <property type="entry name" value="IPP_trans"/>
    <property type="match status" value="1"/>
</dbReference>
<dbReference type="SUPFAM" id="SSF52540">
    <property type="entry name" value="P-loop containing nucleoside triphosphate hydrolases"/>
    <property type="match status" value="1"/>
</dbReference>
<reference evidence="14 15" key="1">
    <citation type="submission" date="2017-02" db="EMBL/GenBank/DDBJ databases">
        <authorList>
            <person name="Peterson S.W."/>
        </authorList>
    </citation>
    <scope>NUCLEOTIDE SEQUENCE [LARGE SCALE GENOMIC DNA]</scope>
    <source>
        <strain evidence="14 15">DSM 16080</strain>
    </source>
</reference>
<dbReference type="InterPro" id="IPR018022">
    <property type="entry name" value="IPT"/>
</dbReference>
<proteinExistence type="inferred from homology"/>
<gene>
    <name evidence="10" type="primary">miaA</name>
    <name evidence="14" type="ORF">SAMN02745704_01344</name>
</gene>
<comment type="function">
    <text evidence="2 10 12">Catalyzes the transfer of a dimethylallyl group onto the adenine at position 37 in tRNAs that read codons beginning with uridine, leading to the formation of N6-(dimethylallyl)adenosine (i(6)A).</text>
</comment>
<evidence type="ECO:0000256" key="3">
    <source>
        <dbReference type="ARBA" id="ARBA00005842"/>
    </source>
</evidence>
<dbReference type="AlphaFoldDB" id="A0A1T4WSN2"/>
<dbReference type="EC" id="2.5.1.75" evidence="10"/>
<keyword evidence="6 10" id="KW-0547">Nucleotide-binding</keyword>
<dbReference type="Gene3D" id="3.40.50.300">
    <property type="entry name" value="P-loop containing nucleotide triphosphate hydrolases"/>
    <property type="match status" value="1"/>
</dbReference>
<evidence type="ECO:0000256" key="11">
    <source>
        <dbReference type="RuleBase" id="RU003783"/>
    </source>
</evidence>
<comment type="cofactor">
    <cofactor evidence="1 10">
        <name>Mg(2+)</name>
        <dbReference type="ChEBI" id="CHEBI:18420"/>
    </cofactor>
</comment>
<evidence type="ECO:0000256" key="2">
    <source>
        <dbReference type="ARBA" id="ARBA00003213"/>
    </source>
</evidence>
<comment type="caution">
    <text evidence="10">Lacks conserved residue(s) required for the propagation of feature annotation.</text>
</comment>
<keyword evidence="7 10" id="KW-0067">ATP-binding</keyword>
<dbReference type="GO" id="GO:0005524">
    <property type="term" value="F:ATP binding"/>
    <property type="evidence" value="ECO:0007669"/>
    <property type="project" value="UniProtKB-UniRule"/>
</dbReference>
<evidence type="ECO:0000256" key="12">
    <source>
        <dbReference type="RuleBase" id="RU003784"/>
    </source>
</evidence>